<gene>
    <name evidence="4" type="ORF">QI30_19245</name>
    <name evidence="3" type="ORF">QI30_19360</name>
    <name evidence="2" type="ORF">QI30_20050</name>
</gene>
<feature type="transmembrane region" description="Helical" evidence="1">
    <location>
        <begin position="21"/>
        <end position="42"/>
    </location>
</feature>
<protein>
    <submittedName>
        <fullName evidence="2">Uncharacterized protein</fullName>
    </submittedName>
</protein>
<accession>A0A433RNG9</accession>
<feature type="transmembrane region" description="Helical" evidence="1">
    <location>
        <begin position="48"/>
        <end position="65"/>
    </location>
</feature>
<keyword evidence="5" id="KW-1185">Reference proteome</keyword>
<sequence>MKIKMWLIRLIFNIQLYVGKIRLLGYAVLLEIILGIGDFAFFLVYPEVFIILFVITLGVIMWKKLRPLLTQMILKRRMLLTPILCMFSCLIFMNYCVWFQPY</sequence>
<evidence type="ECO:0000313" key="3">
    <source>
        <dbReference type="EMBL" id="RUS50229.1"/>
    </source>
</evidence>
<organism evidence="2 5">
    <name type="scientific">Candidatus Kurthia intestinigallinarum</name>
    <dbReference type="NCBI Taxonomy" id="1562256"/>
    <lineage>
        <taxon>Bacteria</taxon>
        <taxon>Bacillati</taxon>
        <taxon>Bacillota</taxon>
        <taxon>Bacilli</taxon>
        <taxon>Bacillales</taxon>
        <taxon>Caryophanaceae</taxon>
        <taxon>Kurthia</taxon>
    </lineage>
</organism>
<keyword evidence="1" id="KW-0812">Transmembrane</keyword>
<dbReference type="EMBL" id="JTFC01000156">
    <property type="protein sequence ID" value="RUS50229.1"/>
    <property type="molecule type" value="Genomic_DNA"/>
</dbReference>
<proteinExistence type="predicted"/>
<dbReference type="AlphaFoldDB" id="A0A433RNG9"/>
<reference evidence="2 5" key="1">
    <citation type="submission" date="2014-11" db="EMBL/GenBank/DDBJ databases">
        <title>Genome sequence and analysis of novel Kurthia sp.</title>
        <authorList>
            <person name="Lawson J.N."/>
            <person name="Gonzalez J.E."/>
            <person name="Rinauldi L."/>
            <person name="Xuan Z."/>
            <person name="Firman A."/>
            <person name="Shaddox L."/>
            <person name="Trudeau A."/>
            <person name="Shah S."/>
            <person name="Reiman D."/>
        </authorList>
    </citation>
    <scope>NUCLEOTIDE SEQUENCE [LARGE SCALE GENOMIC DNA]</scope>
    <source>
        <strain evidence="2 5">3B1D</strain>
    </source>
</reference>
<dbReference type="EMBL" id="JTFC01000220">
    <property type="protein sequence ID" value="RUS49404.1"/>
    <property type="molecule type" value="Genomic_DNA"/>
</dbReference>
<evidence type="ECO:0000313" key="4">
    <source>
        <dbReference type="EMBL" id="RUS50426.1"/>
    </source>
</evidence>
<evidence type="ECO:0000313" key="5">
    <source>
        <dbReference type="Proteomes" id="UP000288623"/>
    </source>
</evidence>
<evidence type="ECO:0000313" key="2">
    <source>
        <dbReference type="EMBL" id="RUS49404.1"/>
    </source>
</evidence>
<keyword evidence="1" id="KW-1133">Transmembrane helix</keyword>
<keyword evidence="1" id="KW-0472">Membrane</keyword>
<dbReference type="EMBL" id="JTFC01000144">
    <property type="protein sequence ID" value="RUS50426.1"/>
    <property type="molecule type" value="Genomic_DNA"/>
</dbReference>
<dbReference type="Proteomes" id="UP000288623">
    <property type="component" value="Unassembled WGS sequence"/>
</dbReference>
<feature type="transmembrane region" description="Helical" evidence="1">
    <location>
        <begin position="77"/>
        <end position="100"/>
    </location>
</feature>
<name>A0A433RNG9_9BACL</name>
<comment type="caution">
    <text evidence="2">The sequence shown here is derived from an EMBL/GenBank/DDBJ whole genome shotgun (WGS) entry which is preliminary data.</text>
</comment>
<evidence type="ECO:0000256" key="1">
    <source>
        <dbReference type="SAM" id="Phobius"/>
    </source>
</evidence>